<dbReference type="GO" id="GO:0003723">
    <property type="term" value="F:RNA binding"/>
    <property type="evidence" value="ECO:0007669"/>
    <property type="project" value="InterPro"/>
</dbReference>
<dbReference type="GO" id="GO:0009451">
    <property type="term" value="P:RNA modification"/>
    <property type="evidence" value="ECO:0007669"/>
    <property type="project" value="InterPro"/>
</dbReference>
<gene>
    <name evidence="3" type="ORF">SI8410_08011291</name>
</gene>
<evidence type="ECO:0000313" key="4">
    <source>
        <dbReference type="Proteomes" id="UP000663760"/>
    </source>
</evidence>
<dbReference type="AlphaFoldDB" id="A0A7I8KS09"/>
<dbReference type="PANTHER" id="PTHR47926">
    <property type="entry name" value="PENTATRICOPEPTIDE REPEAT-CONTAINING PROTEIN"/>
    <property type="match status" value="1"/>
</dbReference>
<dbReference type="PROSITE" id="PS51375">
    <property type="entry name" value="PPR"/>
    <property type="match status" value="4"/>
</dbReference>
<dbReference type="InterPro" id="IPR046960">
    <property type="entry name" value="PPR_At4g14850-like_plant"/>
</dbReference>
<protein>
    <submittedName>
        <fullName evidence="3">Uncharacterized protein</fullName>
    </submittedName>
</protein>
<feature type="repeat" description="PPR" evidence="2">
    <location>
        <begin position="193"/>
        <end position="227"/>
    </location>
</feature>
<evidence type="ECO:0000256" key="1">
    <source>
        <dbReference type="ARBA" id="ARBA00022737"/>
    </source>
</evidence>
<dbReference type="Proteomes" id="UP000663760">
    <property type="component" value="Chromosome 8"/>
</dbReference>
<dbReference type="Pfam" id="PF13041">
    <property type="entry name" value="PPR_2"/>
    <property type="match status" value="3"/>
</dbReference>
<organism evidence="3 4">
    <name type="scientific">Spirodela intermedia</name>
    <name type="common">Intermediate duckweed</name>
    <dbReference type="NCBI Taxonomy" id="51605"/>
    <lineage>
        <taxon>Eukaryota</taxon>
        <taxon>Viridiplantae</taxon>
        <taxon>Streptophyta</taxon>
        <taxon>Embryophyta</taxon>
        <taxon>Tracheophyta</taxon>
        <taxon>Spermatophyta</taxon>
        <taxon>Magnoliopsida</taxon>
        <taxon>Liliopsida</taxon>
        <taxon>Araceae</taxon>
        <taxon>Lemnoideae</taxon>
        <taxon>Spirodela</taxon>
    </lineage>
</organism>
<dbReference type="Gene3D" id="1.25.40.10">
    <property type="entry name" value="Tetratricopeptide repeat domain"/>
    <property type="match status" value="5"/>
</dbReference>
<dbReference type="Pfam" id="PF20431">
    <property type="entry name" value="E_motif"/>
    <property type="match status" value="1"/>
</dbReference>
<dbReference type="FunFam" id="1.25.40.10:FF:000305">
    <property type="entry name" value="Pentatricopeptide repeat-containing protein mitochondrial"/>
    <property type="match status" value="1"/>
</dbReference>
<dbReference type="SUPFAM" id="SSF48452">
    <property type="entry name" value="TPR-like"/>
    <property type="match status" value="1"/>
</dbReference>
<dbReference type="OrthoDB" id="442680at2759"/>
<dbReference type="NCBIfam" id="TIGR00756">
    <property type="entry name" value="PPR"/>
    <property type="match status" value="7"/>
</dbReference>
<dbReference type="InterPro" id="IPR011990">
    <property type="entry name" value="TPR-like_helical_dom_sf"/>
</dbReference>
<dbReference type="InterPro" id="IPR046849">
    <property type="entry name" value="E2_motif"/>
</dbReference>
<evidence type="ECO:0000256" key="2">
    <source>
        <dbReference type="PROSITE-ProRule" id="PRU00708"/>
    </source>
</evidence>
<keyword evidence="4" id="KW-1185">Reference proteome</keyword>
<keyword evidence="1" id="KW-0677">Repeat</keyword>
<feature type="repeat" description="PPR" evidence="2">
    <location>
        <begin position="61"/>
        <end position="95"/>
    </location>
</feature>
<dbReference type="InterPro" id="IPR046848">
    <property type="entry name" value="E_motif"/>
</dbReference>
<accession>A0A7I8KS09</accession>
<name>A0A7I8KS09_SPIIN</name>
<sequence length="632" mass="69667">MLKSASRSLKSTAEVGIFHLRAAKLGLSVDVQVGTHLMSSYSKCGCLESACKLFGEMPHRNTVSWTVLITGFSDIRQFSQALGIFSQMLNDGALPNCVTLASAFRCCAGSRDVTRGKGLHGWILRNGVGPDAILGNSMVDFYAKCGDFHHAATVFDSMPDRDRASWNIMIGAHLQTGDVQGSVELFKKLSFRDVVSWNTLINGQIQNGCHKMALEFLYQMAEAGPAFSHFTFSIALSLVGTLSMPELGRQIHGKLLRSQAGLDGFIRSSLVDMYGKCGNMESASTVFSNIRDPLNTISWSSMVAGYVHNQRHGEALSFFQRMLDEHVEVDLYTLTSIATACSHLGILAQGRQIHAFAEKLGHASDIYLSAAITDMYGKCGSLEDARAVFEKANKGNLVLWTSMIASYASHGRGREAIQAFELLLENKISPNEVTFVSVLCACSHAGLVREGYEYLRMMREDFGLVPGVEHLTCVVDLLGRAGLVEEARNFICENNISNVSASWKTLLSACRLQGNVDMARFASEQLVKLEPFDAGSYLLLSNIYSTTRQWADASRIRRKMEENGVRSHPGMSWIQLKNSVHMFIAGDRSHPQTEEIHSCLSKLIPRLKGTDFHNELNLVLQGVGEEQSKRSY</sequence>
<proteinExistence type="predicted"/>
<dbReference type="Pfam" id="PF20430">
    <property type="entry name" value="Eplus_motif"/>
    <property type="match status" value="1"/>
</dbReference>
<dbReference type="Pfam" id="PF01535">
    <property type="entry name" value="PPR"/>
    <property type="match status" value="4"/>
</dbReference>
<evidence type="ECO:0000313" key="3">
    <source>
        <dbReference type="EMBL" id="CAA7400613.1"/>
    </source>
</evidence>
<dbReference type="EMBL" id="LR746271">
    <property type="protein sequence ID" value="CAA7400613.1"/>
    <property type="molecule type" value="Genomic_DNA"/>
</dbReference>
<feature type="repeat" description="PPR" evidence="2">
    <location>
        <begin position="295"/>
        <end position="329"/>
    </location>
</feature>
<dbReference type="PANTHER" id="PTHR47926:SF494">
    <property type="entry name" value="DYW DOMAIN-CONTAINING PROTEIN"/>
    <property type="match status" value="1"/>
</dbReference>
<feature type="repeat" description="PPR" evidence="2">
    <location>
        <begin position="396"/>
        <end position="430"/>
    </location>
</feature>
<reference evidence="3" key="1">
    <citation type="submission" date="2020-02" db="EMBL/GenBank/DDBJ databases">
        <authorList>
            <person name="Scholz U."/>
            <person name="Mascher M."/>
            <person name="Fiebig A."/>
        </authorList>
    </citation>
    <scope>NUCLEOTIDE SEQUENCE</scope>
</reference>
<dbReference type="InterPro" id="IPR002885">
    <property type="entry name" value="PPR_rpt"/>
</dbReference>
<dbReference type="FunFam" id="1.25.40.10:FF:000073">
    <property type="entry name" value="Pentatricopeptide repeat-containing protein chloroplastic"/>
    <property type="match status" value="1"/>
</dbReference>